<organism evidence="1">
    <name type="scientific">Pluralibacter gergoviae</name>
    <name type="common">Enterobacter gergoviae</name>
    <dbReference type="NCBI Taxonomy" id="61647"/>
    <lineage>
        <taxon>Bacteria</taxon>
        <taxon>Pseudomonadati</taxon>
        <taxon>Pseudomonadota</taxon>
        <taxon>Gammaproteobacteria</taxon>
        <taxon>Enterobacterales</taxon>
        <taxon>Enterobacteriaceae</taxon>
        <taxon>Pluralibacter</taxon>
    </lineage>
</organism>
<dbReference type="GeneID" id="61384447"/>
<proteinExistence type="predicted"/>
<comment type="caution">
    <text evidence="1">The sequence shown here is derived from an EMBL/GenBank/DDBJ whole genome shotgun (WGS) entry which is preliminary data.</text>
</comment>
<evidence type="ECO:0000313" key="1">
    <source>
        <dbReference type="EMBL" id="EML1469373.1"/>
    </source>
</evidence>
<sequence>MTPQQRRKHVAALNEVAKATHKRYLGKSVLLTGIQSGWIKSLLTIWGDNVRGGTAPRIPKGHACWRGIKGASWSDKALERFTAALSQAREEGYRGQQALSRAHSILWPKPATNLIDSALNDDDADFIEQCVLESFDTTDPVYVVGVGFYTTRKKISDISRELQQMAPWLSSDEARRRVKWCLELFQAKVFLVARHELKK</sequence>
<protein>
    <submittedName>
        <fullName evidence="1">Uncharacterized protein</fullName>
    </submittedName>
</protein>
<reference evidence="1" key="1">
    <citation type="submission" date="2024-02" db="EMBL/GenBank/DDBJ databases">
        <authorList>
            <consortium name="Clinical and Environmental Microbiology Branch: Whole genome sequencing antimicrobial resistance pathogens in the healthcare setting"/>
        </authorList>
    </citation>
    <scope>NUCLEOTIDE SEQUENCE</scope>
    <source>
        <strain evidence="1">2021DK-00143</strain>
    </source>
</reference>
<accession>A0AAI9DGQ1</accession>
<gene>
    <name evidence="1" type="ORF">QEG54_000038</name>
</gene>
<dbReference type="EMBL" id="ABLOKC030000001">
    <property type="protein sequence ID" value="EML1469373.1"/>
    <property type="molecule type" value="Genomic_DNA"/>
</dbReference>
<dbReference type="AlphaFoldDB" id="A0AAI9DGQ1"/>
<dbReference type="RefSeq" id="WP_098940255.1">
    <property type="nucleotide sequence ID" value="NZ_CP020388.1"/>
</dbReference>
<name>A0AAI9DGQ1_PLUGE</name>